<gene>
    <name evidence="1" type="ORF">BDZ85DRAFT_259929</name>
</gene>
<dbReference type="Proteomes" id="UP000799538">
    <property type="component" value="Unassembled WGS sequence"/>
</dbReference>
<organism evidence="1 2">
    <name type="scientific">Elsinoe ampelina</name>
    <dbReference type="NCBI Taxonomy" id="302913"/>
    <lineage>
        <taxon>Eukaryota</taxon>
        <taxon>Fungi</taxon>
        <taxon>Dikarya</taxon>
        <taxon>Ascomycota</taxon>
        <taxon>Pezizomycotina</taxon>
        <taxon>Dothideomycetes</taxon>
        <taxon>Dothideomycetidae</taxon>
        <taxon>Myriangiales</taxon>
        <taxon>Elsinoaceae</taxon>
        <taxon>Elsinoe</taxon>
    </lineage>
</organism>
<keyword evidence="2" id="KW-1185">Reference proteome</keyword>
<sequence>MCTLLYFWSSALALGQQHVQQEKLYHVLQCQTANESYTLNHVSILASGSQAFLPRMTRNGDTFRDCNGHWQRLRLEKSTIDFSMKTQCKESLHHGSRPTESTESGSCIESHKYNQYRTVDVVSLCEANLI</sequence>
<protein>
    <submittedName>
        <fullName evidence="1">Uncharacterized protein</fullName>
    </submittedName>
</protein>
<evidence type="ECO:0000313" key="1">
    <source>
        <dbReference type="EMBL" id="KAF2225271.1"/>
    </source>
</evidence>
<name>A0A6A6GHX8_9PEZI</name>
<evidence type="ECO:0000313" key="2">
    <source>
        <dbReference type="Proteomes" id="UP000799538"/>
    </source>
</evidence>
<reference evidence="2" key="1">
    <citation type="journal article" date="2020" name="Stud. Mycol.">
        <title>101 Dothideomycetes genomes: A test case for predicting lifestyles and emergence of pathogens.</title>
        <authorList>
            <person name="Haridas S."/>
            <person name="Albert R."/>
            <person name="Binder M."/>
            <person name="Bloem J."/>
            <person name="LaButti K."/>
            <person name="Salamov A."/>
            <person name="Andreopoulos B."/>
            <person name="Baker S."/>
            <person name="Barry K."/>
            <person name="Bills G."/>
            <person name="Bluhm B."/>
            <person name="Cannon C."/>
            <person name="Castanera R."/>
            <person name="Culley D."/>
            <person name="Daum C."/>
            <person name="Ezra D."/>
            <person name="Gonzalez J."/>
            <person name="Henrissat B."/>
            <person name="Kuo A."/>
            <person name="Liang C."/>
            <person name="Lipzen A."/>
            <person name="Lutzoni F."/>
            <person name="Magnuson J."/>
            <person name="Mondo S."/>
            <person name="Nolan M."/>
            <person name="Ohm R."/>
            <person name="Pangilinan J."/>
            <person name="Park H.-J."/>
            <person name="Ramirez L."/>
            <person name="Alfaro M."/>
            <person name="Sun H."/>
            <person name="Tritt A."/>
            <person name="Yoshinaga Y."/>
            <person name="Zwiers L.-H."/>
            <person name="Turgeon B."/>
            <person name="Goodwin S."/>
            <person name="Spatafora J."/>
            <person name="Crous P."/>
            <person name="Grigoriev I."/>
        </authorList>
    </citation>
    <scope>NUCLEOTIDE SEQUENCE [LARGE SCALE GENOMIC DNA]</scope>
    <source>
        <strain evidence="2">CECT 20119</strain>
    </source>
</reference>
<dbReference type="AlphaFoldDB" id="A0A6A6GHX8"/>
<accession>A0A6A6GHX8</accession>
<proteinExistence type="predicted"/>
<dbReference type="EMBL" id="ML992504">
    <property type="protein sequence ID" value="KAF2225271.1"/>
    <property type="molecule type" value="Genomic_DNA"/>
</dbReference>